<dbReference type="AlphaFoldDB" id="A0AAC8X0W0"/>
<feature type="transmembrane region" description="Helical" evidence="1">
    <location>
        <begin position="12"/>
        <end position="32"/>
    </location>
</feature>
<feature type="transmembrane region" description="Helical" evidence="1">
    <location>
        <begin position="52"/>
        <end position="72"/>
    </location>
</feature>
<evidence type="ECO:0000313" key="3">
    <source>
        <dbReference type="Proteomes" id="UP000067698"/>
    </source>
</evidence>
<reference evidence="3" key="2">
    <citation type="submission" date="2016-01" db="EMBL/GenBank/DDBJ databases">
        <title>Six Aerococcus type strain genome sequencing and assembly using PacBio and Illumina Hiseq.</title>
        <authorList>
            <person name="Carkaci D."/>
            <person name="Dargis R."/>
            <person name="Nielsen X.C."/>
            <person name="Skovgaard O."/>
            <person name="Fuursted K."/>
            <person name="Christensen J.J."/>
        </authorList>
    </citation>
    <scope>NUCLEOTIDE SEQUENCE [LARGE SCALE GENOMIC DNA]</scope>
    <source>
        <strain evidence="3">CCUG28094</strain>
    </source>
</reference>
<feature type="transmembrane region" description="Helical" evidence="1">
    <location>
        <begin position="125"/>
        <end position="144"/>
    </location>
</feature>
<organism evidence="2 3">
    <name type="scientific">Aerococcus urinaeequi</name>
    <dbReference type="NCBI Taxonomy" id="51665"/>
    <lineage>
        <taxon>Bacteria</taxon>
        <taxon>Bacillati</taxon>
        <taxon>Bacillota</taxon>
        <taxon>Bacilli</taxon>
        <taxon>Lactobacillales</taxon>
        <taxon>Aerococcaceae</taxon>
        <taxon>Aerococcus</taxon>
    </lineage>
</organism>
<sequence length="150" mass="17619">MKKSYFKIGDSINLFVLFSFLLGIYSVLQFDTHNPQETNSPLLLFIAQFSKYKFIILILLSTFITNYLNGWYQNKKNELFIRYLIGDTRKHIVLSGLIRYLSILAISNLFISFTINHALNFMPNLIFPNAIILFNIIIFSIYSYRLVLKK</sequence>
<protein>
    <submittedName>
        <fullName evidence="2">Uncharacterized protein</fullName>
    </submittedName>
</protein>
<keyword evidence="1" id="KW-0472">Membrane</keyword>
<gene>
    <name evidence="2" type="ORF">AWM74_04875</name>
</gene>
<evidence type="ECO:0000256" key="1">
    <source>
        <dbReference type="SAM" id="Phobius"/>
    </source>
</evidence>
<dbReference type="EMBL" id="CP014162">
    <property type="protein sequence ID" value="AMB97602.1"/>
    <property type="molecule type" value="Genomic_DNA"/>
</dbReference>
<name>A0AAC8X0W0_9LACT</name>
<reference evidence="2 3" key="1">
    <citation type="journal article" date="2016" name="Genome Announc.">
        <title>Complete Genome Sequences of Aerococcus christensenii CCUG 28831T, Aerococcus sanguinicola CCUG 43001T, Aerococcus urinae CCUG 36881T, Aerococcus urinaeequi CCUG 28094T, Aerococcus urinaehominis CCUG 42038 BT, and Aerococcus viridans CCUG 4311T.</title>
        <authorList>
            <person name="Carkaci D."/>
            <person name="Dargis R."/>
            <person name="Nielsen X.C."/>
            <person name="Skovgaard O."/>
            <person name="Fuursted K."/>
            <person name="Christensen J.J."/>
        </authorList>
    </citation>
    <scope>NUCLEOTIDE SEQUENCE [LARGE SCALE GENOMIC DNA]</scope>
    <source>
        <strain evidence="2 3">CCUG28094</strain>
    </source>
</reference>
<accession>A0AAC8X0W0</accession>
<keyword evidence="1" id="KW-1133">Transmembrane helix</keyword>
<proteinExistence type="predicted"/>
<keyword evidence="1" id="KW-0812">Transmembrane</keyword>
<evidence type="ECO:0000313" key="2">
    <source>
        <dbReference type="EMBL" id="AMB97602.1"/>
    </source>
</evidence>
<feature type="transmembrane region" description="Helical" evidence="1">
    <location>
        <begin position="92"/>
        <end position="113"/>
    </location>
</feature>
<dbReference type="Proteomes" id="UP000067698">
    <property type="component" value="Chromosome"/>
</dbReference>